<dbReference type="GO" id="GO:0009055">
    <property type="term" value="F:electron transfer activity"/>
    <property type="evidence" value="ECO:0007669"/>
    <property type="project" value="TreeGrafter"/>
</dbReference>
<dbReference type="SUPFAM" id="SSF54292">
    <property type="entry name" value="2Fe-2S ferredoxin-like"/>
    <property type="match status" value="1"/>
</dbReference>
<keyword evidence="2" id="KW-0001">2Fe-2S</keyword>
<comment type="cofactor">
    <cofactor evidence="6">
        <name>[2Fe-2S] cluster</name>
        <dbReference type="ChEBI" id="CHEBI:190135"/>
    </cofactor>
</comment>
<dbReference type="GO" id="GO:0046872">
    <property type="term" value="F:metal ion binding"/>
    <property type="evidence" value="ECO:0007669"/>
    <property type="project" value="UniProtKB-KW"/>
</dbReference>
<evidence type="ECO:0000256" key="1">
    <source>
        <dbReference type="ARBA" id="ARBA00010914"/>
    </source>
</evidence>
<reference evidence="8" key="1">
    <citation type="submission" date="2022-08" db="EMBL/GenBank/DDBJ databases">
        <title>Novel sulphate-reducing endosymbionts in the free-living metamonad Anaeramoeba.</title>
        <authorList>
            <person name="Jerlstrom-Hultqvist J."/>
            <person name="Cepicka I."/>
            <person name="Gallot-Lavallee L."/>
            <person name="Salas-Leiva D."/>
            <person name="Curtis B.A."/>
            <person name="Zahonova K."/>
            <person name="Pipaliya S."/>
            <person name="Dacks J."/>
            <person name="Roger A.J."/>
        </authorList>
    </citation>
    <scope>NUCLEOTIDE SEQUENCE</scope>
    <source>
        <strain evidence="8">Busselton2</strain>
    </source>
</reference>
<evidence type="ECO:0000259" key="7">
    <source>
        <dbReference type="PROSITE" id="PS51085"/>
    </source>
</evidence>
<evidence type="ECO:0000256" key="6">
    <source>
        <dbReference type="ARBA" id="ARBA00034078"/>
    </source>
</evidence>
<dbReference type="Pfam" id="PF00111">
    <property type="entry name" value="Fer2"/>
    <property type="match status" value="1"/>
</dbReference>
<keyword evidence="4" id="KW-0408">Iron</keyword>
<dbReference type="EMBL" id="JANTQA010000033">
    <property type="protein sequence ID" value="KAJ3437915.1"/>
    <property type="molecule type" value="Genomic_DNA"/>
</dbReference>
<evidence type="ECO:0000256" key="4">
    <source>
        <dbReference type="ARBA" id="ARBA00023004"/>
    </source>
</evidence>
<dbReference type="GO" id="GO:0051537">
    <property type="term" value="F:2 iron, 2 sulfur cluster binding"/>
    <property type="evidence" value="ECO:0007669"/>
    <property type="project" value="UniProtKB-KW"/>
</dbReference>
<dbReference type="InterPro" id="IPR012675">
    <property type="entry name" value="Beta-grasp_dom_sf"/>
</dbReference>
<keyword evidence="3" id="KW-0479">Metal-binding</keyword>
<evidence type="ECO:0000256" key="5">
    <source>
        <dbReference type="ARBA" id="ARBA00023014"/>
    </source>
</evidence>
<dbReference type="PROSITE" id="PS51085">
    <property type="entry name" value="2FE2S_FER_2"/>
    <property type="match status" value="1"/>
</dbReference>
<gene>
    <name evidence="8" type="ORF">M0812_17091</name>
</gene>
<dbReference type="Proteomes" id="UP001146793">
    <property type="component" value="Unassembled WGS sequence"/>
</dbReference>
<evidence type="ECO:0000313" key="8">
    <source>
        <dbReference type="EMBL" id="KAJ3437915.1"/>
    </source>
</evidence>
<dbReference type="GO" id="GO:0005739">
    <property type="term" value="C:mitochondrion"/>
    <property type="evidence" value="ECO:0007669"/>
    <property type="project" value="TreeGrafter"/>
</dbReference>
<evidence type="ECO:0000313" key="9">
    <source>
        <dbReference type="Proteomes" id="UP001146793"/>
    </source>
</evidence>
<comment type="caution">
    <text evidence="8">The sequence shown here is derived from an EMBL/GenBank/DDBJ whole genome shotgun (WGS) entry which is preliminary data.</text>
</comment>
<evidence type="ECO:0000256" key="2">
    <source>
        <dbReference type="ARBA" id="ARBA00022714"/>
    </source>
</evidence>
<organism evidence="8 9">
    <name type="scientific">Anaeramoeba flamelloides</name>
    <dbReference type="NCBI Taxonomy" id="1746091"/>
    <lineage>
        <taxon>Eukaryota</taxon>
        <taxon>Metamonada</taxon>
        <taxon>Anaeramoebidae</taxon>
        <taxon>Anaeramoeba</taxon>
    </lineage>
</organism>
<proteinExistence type="inferred from homology"/>
<dbReference type="GO" id="GO:0140647">
    <property type="term" value="P:P450-containing electron transport chain"/>
    <property type="evidence" value="ECO:0007669"/>
    <property type="project" value="InterPro"/>
</dbReference>
<comment type="similarity">
    <text evidence="1">Belongs to the adrenodoxin/putidaredoxin family.</text>
</comment>
<dbReference type="InterPro" id="IPR001041">
    <property type="entry name" value="2Fe-2S_ferredoxin-type"/>
</dbReference>
<evidence type="ECO:0000256" key="3">
    <source>
        <dbReference type="ARBA" id="ARBA00022723"/>
    </source>
</evidence>
<dbReference type="InterPro" id="IPR036010">
    <property type="entry name" value="2Fe-2S_ferredoxin-like_sf"/>
</dbReference>
<dbReference type="AlphaFoldDB" id="A0AAV7Z9U4"/>
<protein>
    <submittedName>
        <fullName evidence="8">Ferredoxin/adrenodoxin</fullName>
    </submittedName>
</protein>
<dbReference type="Gene3D" id="3.10.20.30">
    <property type="match status" value="1"/>
</dbReference>
<accession>A0AAV7Z9U4</accession>
<dbReference type="PANTHER" id="PTHR23426:SF65">
    <property type="entry name" value="FERREDOXIN-2, MITOCHONDRIAL"/>
    <property type="match status" value="1"/>
</dbReference>
<dbReference type="PANTHER" id="PTHR23426">
    <property type="entry name" value="FERREDOXIN/ADRENODOXIN"/>
    <property type="match status" value="1"/>
</dbReference>
<feature type="domain" description="2Fe-2S ferredoxin-type" evidence="7">
    <location>
        <begin position="27"/>
        <end position="130"/>
    </location>
</feature>
<keyword evidence="5" id="KW-0411">Iron-sulfur</keyword>
<sequence>MLSNFTKNINCSIFQNPSGLCVPKRFLEVFVVDTKGNKHTVPFEDGDNLFESIQESGLDIIHGSCNGGIACGECVTLIPEDRKEDVSEQEEDEADCLEATGNKRKNARLACGMILDEDSEGIVFTIAPFDN</sequence>
<dbReference type="InterPro" id="IPR001055">
    <property type="entry name" value="Adrenodoxin-like"/>
</dbReference>
<name>A0AAV7Z9U4_9EUKA</name>